<feature type="region of interest" description="Disordered" evidence="1">
    <location>
        <begin position="676"/>
        <end position="756"/>
    </location>
</feature>
<comment type="caution">
    <text evidence="2">The sequence shown here is derived from an EMBL/GenBank/DDBJ whole genome shotgun (WGS) entry which is preliminary data.</text>
</comment>
<dbReference type="Proteomes" id="UP001383192">
    <property type="component" value="Unassembled WGS sequence"/>
</dbReference>
<protein>
    <submittedName>
        <fullName evidence="2">Uncharacterized protein</fullName>
    </submittedName>
</protein>
<feature type="compositionally biased region" description="Polar residues" evidence="1">
    <location>
        <begin position="598"/>
        <end position="618"/>
    </location>
</feature>
<sequence length="1423" mass="158476">MTSPDRPPPIVDGLLSDFKHFATAGTTIDSTHSEWIYPALPLDFQIGVEEYRHPAVENRPKGLPVFYKCTGSHPKRNPILIGKGQDFVVPWNSLNVSKNAAFDEYCSKLKNPMGPNAGMDKHGLFEMKPGDIVWGRDCASPHPDPRKDVCLLYVVHPDVYGPEAWSQWEEKFKALRSRTLGPEDERTRDRVWFDRQRRSSQVADGARCYTTCLSYQVQTKVGSPAAAIKAPRDDSSWTEEDEEYVKLCHELNQAAIEFGLKHHRVYCPEEYEVLCDNASLNNVPEIGSKGNCMWTGGQLNLASVKPDSSNAAATETGIGDMKKFGDIHVDGKDFAGCGSQMIAFSDLPSDVEGGRIHSTELGVYVRLDRLVSTYFYGLKRHGSSPPIGQNDVPQSSSRWAFISYPQGSILRGEAVLNVSPNPDTGINRPLQMTTEMMDLPETPKNTTTRSLLSSYRPDITSREPDGVGSSHVNFLLDAGALMTPHERFSWCNRAFYSIVTASGRPREQDLGYSVDYESFRQAFTQDGRHPDAWPLAPNGEPFIEPCIFDDWKALQPRQRAKLASSLLQASNARFIPDQYNVFLDFLDRQRQVHAARRSISSEPVTRLSANKTSASNPSPKKGVGNRATGRVTRSSKNAGTSSKRGRSSTSKDTMLRGITNSKVSLAKYAVISSLKVTQKKSQSSMVTRRASQRLLSSKTSQEPARRIKTRSQTRKTTVTVPSKRKKGKGKDLPESNNKRLRSHVNSSTMNHYADRDIANPDLETNDARATVDPDDHSIPTTPLSEEHDQDFVDETGDNEMDSEENCIPDKSSDPEDMVLISDLCDVDFQSISSSIAPVPTFPDSNIPFLKLLEPHSIAALTSDIQSSLAALHQDGTYKDIQEIVRCCYRLKQRNATSENVVHLVVQTWPKMGDMMGQESIMRTKLLLSRHALLCCTQVLSEWISECISQKYSGTTWISRLQRDVRSLCRSQTQSRSQALPVTISSSGYLSNIPATDATYTPPNNLRSNHEDRVVKSIVYSIVTQWLGVPIITAVVGDFLTIVKNRLTSAAFLLDAVWAVAKDPYLILPVKRARIMNGRRVEPSALNLEALDKELSVHPIAASDWGHRRLDELQSLLTSLILPSTSEAFPQQDVAMSSTSNIPIPLSAQYESSSGLTTSGLQVFLDFMRASISLLYPSNGTPQLPNEAHARSSLDFFLPAREKAPSRQRITQPSGPFHPSRICTIPGLASAIMWRAIFYNAPAIHTLNTHSFYFHTFDDWDNLHQRHPSESFWCNPRAYGTATARSTAHAKAYWEGAKTLHDKLFREETGFVDLVKFIASSSLFPQLGRLTAYLLAVDLVYANVLALPDIQDLASLVSWLNLGCAKTLIRLGCHKDKVAMGFVELYRFMTGPNGLTQLEIQELGYDPFVQEHGGCKYGRFYPDK</sequence>
<feature type="region of interest" description="Disordered" evidence="1">
    <location>
        <begin position="595"/>
        <end position="656"/>
    </location>
</feature>
<evidence type="ECO:0000313" key="2">
    <source>
        <dbReference type="EMBL" id="KAK7040668.1"/>
    </source>
</evidence>
<dbReference type="EMBL" id="JAYKXP010000036">
    <property type="protein sequence ID" value="KAK7040668.1"/>
    <property type="molecule type" value="Genomic_DNA"/>
</dbReference>
<organism evidence="2 3">
    <name type="scientific">Paramarasmius palmivorus</name>
    <dbReference type="NCBI Taxonomy" id="297713"/>
    <lineage>
        <taxon>Eukaryota</taxon>
        <taxon>Fungi</taxon>
        <taxon>Dikarya</taxon>
        <taxon>Basidiomycota</taxon>
        <taxon>Agaricomycotina</taxon>
        <taxon>Agaricomycetes</taxon>
        <taxon>Agaricomycetidae</taxon>
        <taxon>Agaricales</taxon>
        <taxon>Marasmiineae</taxon>
        <taxon>Marasmiaceae</taxon>
        <taxon>Paramarasmius</taxon>
    </lineage>
</organism>
<feature type="compositionally biased region" description="Polar residues" evidence="1">
    <location>
        <begin position="676"/>
        <end position="686"/>
    </location>
</feature>
<feature type="compositionally biased region" description="Low complexity" evidence="1">
    <location>
        <begin position="639"/>
        <end position="651"/>
    </location>
</feature>
<reference evidence="2 3" key="1">
    <citation type="submission" date="2024-01" db="EMBL/GenBank/DDBJ databases">
        <title>A draft genome for a cacao thread blight-causing isolate of Paramarasmius palmivorus.</title>
        <authorList>
            <person name="Baruah I.K."/>
            <person name="Bukari Y."/>
            <person name="Amoako-Attah I."/>
            <person name="Meinhardt L.W."/>
            <person name="Bailey B.A."/>
            <person name="Cohen S.P."/>
        </authorList>
    </citation>
    <scope>NUCLEOTIDE SEQUENCE [LARGE SCALE GENOMIC DNA]</scope>
    <source>
        <strain evidence="2 3">GH-12</strain>
    </source>
</reference>
<proteinExistence type="predicted"/>
<feature type="compositionally biased region" description="Polar residues" evidence="1">
    <location>
        <begin position="693"/>
        <end position="702"/>
    </location>
</feature>
<accession>A0AAW0CRG7</accession>
<keyword evidence="3" id="KW-1185">Reference proteome</keyword>
<gene>
    <name evidence="2" type="ORF">VNI00_009574</name>
</gene>
<feature type="compositionally biased region" description="Basic and acidic residues" evidence="1">
    <location>
        <begin position="765"/>
        <end position="777"/>
    </location>
</feature>
<evidence type="ECO:0000313" key="3">
    <source>
        <dbReference type="Proteomes" id="UP001383192"/>
    </source>
</evidence>
<name>A0AAW0CRG7_9AGAR</name>
<evidence type="ECO:0000256" key="1">
    <source>
        <dbReference type="SAM" id="MobiDB-lite"/>
    </source>
</evidence>
<feature type="region of interest" description="Disordered" evidence="1">
    <location>
        <begin position="765"/>
        <end position="784"/>
    </location>
</feature>